<evidence type="ECO:0000313" key="14">
    <source>
        <dbReference type="EMBL" id="CAF0794850.1"/>
    </source>
</evidence>
<dbReference type="InterPro" id="IPR011009">
    <property type="entry name" value="Kinase-like_dom_sf"/>
</dbReference>
<keyword evidence="10" id="KW-0460">Magnesium</keyword>
<feature type="region of interest" description="Disordered" evidence="11">
    <location>
        <begin position="25"/>
        <end position="55"/>
    </location>
</feature>
<dbReference type="FunFam" id="1.10.510.10:FF:000040">
    <property type="entry name" value="Mitogen-activated protein kinase"/>
    <property type="match status" value="1"/>
</dbReference>
<dbReference type="Proteomes" id="UP000677228">
    <property type="component" value="Unassembled WGS sequence"/>
</dbReference>
<evidence type="ECO:0000256" key="11">
    <source>
        <dbReference type="SAM" id="MobiDB-lite"/>
    </source>
</evidence>
<dbReference type="PROSITE" id="PS00107">
    <property type="entry name" value="PROTEIN_KINASE_ATP"/>
    <property type="match status" value="1"/>
</dbReference>
<evidence type="ECO:0000256" key="9">
    <source>
        <dbReference type="RuleBase" id="RU000304"/>
    </source>
</evidence>
<comment type="catalytic activity">
    <reaction evidence="7">
        <text>L-seryl-[protein] + ATP = O-phospho-L-seryl-[protein] + ADP + H(+)</text>
        <dbReference type="Rhea" id="RHEA:17989"/>
        <dbReference type="Rhea" id="RHEA-COMP:9863"/>
        <dbReference type="Rhea" id="RHEA-COMP:11604"/>
        <dbReference type="ChEBI" id="CHEBI:15378"/>
        <dbReference type="ChEBI" id="CHEBI:29999"/>
        <dbReference type="ChEBI" id="CHEBI:30616"/>
        <dbReference type="ChEBI" id="CHEBI:83421"/>
        <dbReference type="ChEBI" id="CHEBI:456216"/>
        <dbReference type="EC" id="2.7.11.24"/>
    </reaction>
</comment>
<feature type="binding site" evidence="8">
    <location>
        <position position="83"/>
    </location>
    <ligand>
        <name>ATP</name>
        <dbReference type="ChEBI" id="CHEBI:30616"/>
    </ligand>
</feature>
<comment type="catalytic activity">
    <reaction evidence="6 10">
        <text>L-threonyl-[protein] + ATP = O-phospho-L-threonyl-[protein] + ADP + H(+)</text>
        <dbReference type="Rhea" id="RHEA:46608"/>
        <dbReference type="Rhea" id="RHEA-COMP:11060"/>
        <dbReference type="Rhea" id="RHEA-COMP:11605"/>
        <dbReference type="ChEBI" id="CHEBI:15378"/>
        <dbReference type="ChEBI" id="CHEBI:30013"/>
        <dbReference type="ChEBI" id="CHEBI:30616"/>
        <dbReference type="ChEBI" id="CHEBI:61977"/>
        <dbReference type="ChEBI" id="CHEBI:456216"/>
        <dbReference type="EC" id="2.7.11.24"/>
    </reaction>
</comment>
<evidence type="ECO:0000256" key="4">
    <source>
        <dbReference type="ARBA" id="ARBA00022777"/>
    </source>
</evidence>
<dbReference type="PROSITE" id="PS00108">
    <property type="entry name" value="PROTEIN_KINASE_ST"/>
    <property type="match status" value="1"/>
</dbReference>
<dbReference type="Proteomes" id="UP000681722">
    <property type="component" value="Unassembled WGS sequence"/>
</dbReference>
<evidence type="ECO:0000313" key="13">
    <source>
        <dbReference type="EMBL" id="CAF0754401.1"/>
    </source>
</evidence>
<dbReference type="InterPro" id="IPR050117">
    <property type="entry name" value="MAPK"/>
</dbReference>
<dbReference type="SUPFAM" id="SSF56112">
    <property type="entry name" value="Protein kinase-like (PK-like)"/>
    <property type="match status" value="1"/>
</dbReference>
<dbReference type="OrthoDB" id="192887at2759"/>
<feature type="compositionally biased region" description="Low complexity" evidence="11">
    <location>
        <begin position="25"/>
        <end position="50"/>
    </location>
</feature>
<evidence type="ECO:0000256" key="3">
    <source>
        <dbReference type="ARBA" id="ARBA00022741"/>
    </source>
</evidence>
<keyword evidence="1 9" id="KW-0723">Serine/threonine-protein kinase</keyword>
<reference evidence="13" key="1">
    <citation type="submission" date="2021-02" db="EMBL/GenBank/DDBJ databases">
        <authorList>
            <person name="Nowell W R."/>
        </authorList>
    </citation>
    <scope>NUCLEOTIDE SEQUENCE</scope>
</reference>
<dbReference type="SMART" id="SM00220">
    <property type="entry name" value="S_TKc"/>
    <property type="match status" value="1"/>
</dbReference>
<keyword evidence="5 8" id="KW-0067">ATP-binding</keyword>
<comment type="cofactor">
    <cofactor evidence="10">
        <name>Mg(2+)</name>
        <dbReference type="ChEBI" id="CHEBI:18420"/>
    </cofactor>
</comment>
<evidence type="ECO:0000256" key="10">
    <source>
        <dbReference type="RuleBase" id="RU361165"/>
    </source>
</evidence>
<dbReference type="InterPro" id="IPR000719">
    <property type="entry name" value="Prot_kinase_dom"/>
</dbReference>
<dbReference type="Gene3D" id="3.30.200.20">
    <property type="entry name" value="Phosphorylase Kinase, domain 1"/>
    <property type="match status" value="1"/>
</dbReference>
<evidence type="ECO:0000259" key="12">
    <source>
        <dbReference type="PROSITE" id="PS50011"/>
    </source>
</evidence>
<dbReference type="Proteomes" id="UP000663829">
    <property type="component" value="Unassembled WGS sequence"/>
</dbReference>
<dbReference type="PANTHER" id="PTHR24055">
    <property type="entry name" value="MITOGEN-ACTIVATED PROTEIN KINASE"/>
    <property type="match status" value="1"/>
</dbReference>
<evidence type="ECO:0000256" key="6">
    <source>
        <dbReference type="ARBA" id="ARBA00047592"/>
    </source>
</evidence>
<dbReference type="Pfam" id="PF00069">
    <property type="entry name" value="Pkinase"/>
    <property type="match status" value="1"/>
</dbReference>
<evidence type="ECO:0000256" key="5">
    <source>
        <dbReference type="ARBA" id="ARBA00022840"/>
    </source>
</evidence>
<accession>A0A813PW01</accession>
<comment type="similarity">
    <text evidence="10">Belongs to the protein kinase superfamily. Ser/Thr protein kinase family. MAP kinase subfamily.</text>
</comment>
<keyword evidence="2 10" id="KW-0808">Transferase</keyword>
<evidence type="ECO:0000256" key="2">
    <source>
        <dbReference type="ARBA" id="ARBA00022679"/>
    </source>
</evidence>
<dbReference type="PROSITE" id="PS50011">
    <property type="entry name" value="PROTEIN_KINASE_DOM"/>
    <property type="match status" value="1"/>
</dbReference>
<dbReference type="GO" id="GO:0004707">
    <property type="term" value="F:MAP kinase activity"/>
    <property type="evidence" value="ECO:0007669"/>
    <property type="project" value="UniProtKB-EC"/>
</dbReference>
<dbReference type="EMBL" id="CAJNOK010001124">
    <property type="protein sequence ID" value="CAF0794850.1"/>
    <property type="molecule type" value="Genomic_DNA"/>
</dbReference>
<comment type="caution">
    <text evidence="13">The sequence shown here is derived from an EMBL/GenBank/DDBJ whole genome shotgun (WGS) entry which is preliminary data.</text>
</comment>
<evidence type="ECO:0000313" key="17">
    <source>
        <dbReference type="Proteomes" id="UP000663829"/>
    </source>
</evidence>
<dbReference type="InterPro" id="IPR008271">
    <property type="entry name" value="Ser/Thr_kinase_AS"/>
</dbReference>
<keyword evidence="4 10" id="KW-0418">Kinase</keyword>
<dbReference type="PROSITE" id="PS01351">
    <property type="entry name" value="MAPK"/>
    <property type="match status" value="1"/>
</dbReference>
<sequence length="467" mass="53129">MPHASSKTKEINNNYSKQQYYTTTAAFSSSSSSTSSTTTTTTTTAQQQQSNSESEPDFLIGYGAFGVIWAVTDPRTSRRVALKKMPNVFQSVIAARRAFREIKMLCTFRHDNILQAVDILQPPGQVDMFNEVYILTELMQIDLHKIIVSQQSLSPDHCKVFLYQILRGLKFLHSAGVIHRDLKPGNLLVNSDCLLKICDFGLARTEEIDKQKCMTQEVVTQYYRAPELLLGTHHYSYAIDVWSVGCIFAELLGRRILFQASSPLKQIELIINLLGTPTIDEISTACDGAKAYVLSKTWRAAKINALLSLSKNVTSDAAQLLSRMLTWDPKKRISTSQALGMKFEKRKSFLVLSNIFYFLIQEQSYIHEGRIRYHSCMCRCCYSTQQGRQYTINLEPVRGFRYDDSDENFCNMRQAKEYMHKLLTEFSQANTVPLRLNHDSPLYKTFATSQVAQAHELPPSPVAWDKL</sequence>
<evidence type="ECO:0000256" key="1">
    <source>
        <dbReference type="ARBA" id="ARBA00022527"/>
    </source>
</evidence>
<dbReference type="GO" id="GO:0005524">
    <property type="term" value="F:ATP binding"/>
    <property type="evidence" value="ECO:0007669"/>
    <property type="project" value="UniProtKB-UniRule"/>
</dbReference>
<dbReference type="EMBL" id="CAJOBA010001124">
    <property type="protein sequence ID" value="CAF3577759.1"/>
    <property type="molecule type" value="Genomic_DNA"/>
</dbReference>
<dbReference type="FunFam" id="3.30.200.20:FF:000961">
    <property type="entry name" value="Mitogen-activated protein kinase"/>
    <property type="match status" value="1"/>
</dbReference>
<keyword evidence="3 8" id="KW-0547">Nucleotide-binding</keyword>
<keyword evidence="17" id="KW-1185">Reference proteome</keyword>
<proteinExistence type="inferred from homology"/>
<dbReference type="EC" id="2.7.11.24" evidence="10"/>
<dbReference type="EMBL" id="CAJNOQ010000089">
    <property type="protein sequence ID" value="CAF0754401.1"/>
    <property type="molecule type" value="Genomic_DNA"/>
</dbReference>
<evidence type="ECO:0000313" key="16">
    <source>
        <dbReference type="EMBL" id="CAF3577759.1"/>
    </source>
</evidence>
<protein>
    <recommendedName>
        <fullName evidence="10">Mitogen-activated protein kinase</fullName>
        <ecNumber evidence="10">2.7.11.24</ecNumber>
    </recommendedName>
</protein>
<dbReference type="EMBL" id="CAJOBC010000089">
    <property type="protein sequence ID" value="CAF3534578.1"/>
    <property type="molecule type" value="Genomic_DNA"/>
</dbReference>
<dbReference type="AlphaFoldDB" id="A0A813PW01"/>
<evidence type="ECO:0000313" key="15">
    <source>
        <dbReference type="EMBL" id="CAF3534578.1"/>
    </source>
</evidence>
<evidence type="ECO:0000256" key="7">
    <source>
        <dbReference type="ARBA" id="ARBA00048312"/>
    </source>
</evidence>
<dbReference type="InterPro" id="IPR003527">
    <property type="entry name" value="MAP_kinase_CS"/>
</dbReference>
<dbReference type="InterPro" id="IPR017441">
    <property type="entry name" value="Protein_kinase_ATP_BS"/>
</dbReference>
<gene>
    <name evidence="13" type="ORF">GPM918_LOCUS1028</name>
    <name evidence="14" type="ORF">OVA965_LOCUS4329</name>
    <name evidence="15" type="ORF">SRO942_LOCUS1028</name>
    <name evidence="16" type="ORF">TMI583_LOCUS4327</name>
</gene>
<feature type="domain" description="Protein kinase" evidence="12">
    <location>
        <begin position="54"/>
        <end position="350"/>
    </location>
</feature>
<dbReference type="Proteomes" id="UP000682733">
    <property type="component" value="Unassembled WGS sequence"/>
</dbReference>
<evidence type="ECO:0000256" key="8">
    <source>
        <dbReference type="PROSITE-ProRule" id="PRU10141"/>
    </source>
</evidence>
<organism evidence="13 17">
    <name type="scientific">Didymodactylos carnosus</name>
    <dbReference type="NCBI Taxonomy" id="1234261"/>
    <lineage>
        <taxon>Eukaryota</taxon>
        <taxon>Metazoa</taxon>
        <taxon>Spiralia</taxon>
        <taxon>Gnathifera</taxon>
        <taxon>Rotifera</taxon>
        <taxon>Eurotatoria</taxon>
        <taxon>Bdelloidea</taxon>
        <taxon>Philodinida</taxon>
        <taxon>Philodinidae</taxon>
        <taxon>Didymodactylos</taxon>
    </lineage>
</organism>
<dbReference type="Gene3D" id="1.10.510.10">
    <property type="entry name" value="Transferase(Phosphotransferase) domain 1"/>
    <property type="match status" value="1"/>
</dbReference>
<name>A0A813PW01_9BILA</name>
<comment type="activity regulation">
    <text evidence="10">Activated by threonine and tyrosine phosphorylation.</text>
</comment>